<dbReference type="InterPro" id="IPR042104">
    <property type="entry name" value="PKS_dehydratase_sf"/>
</dbReference>
<dbReference type="SMART" id="SM00825">
    <property type="entry name" value="PKS_KS"/>
    <property type="match status" value="1"/>
</dbReference>
<protein>
    <recommendedName>
        <fullName evidence="4">Ketosynthase family 3 (KS3) domain-containing protein</fullName>
    </recommendedName>
</protein>
<dbReference type="CDD" id="cd00833">
    <property type="entry name" value="PKS"/>
    <property type="match status" value="1"/>
</dbReference>
<evidence type="ECO:0000256" key="2">
    <source>
        <dbReference type="ARBA" id="ARBA00022553"/>
    </source>
</evidence>
<dbReference type="PANTHER" id="PTHR43775:SF37">
    <property type="entry name" value="SI:DKEY-61P9.11"/>
    <property type="match status" value="1"/>
</dbReference>
<evidence type="ECO:0000256" key="1">
    <source>
        <dbReference type="ARBA" id="ARBA00022450"/>
    </source>
</evidence>
<dbReference type="Pfam" id="PF00109">
    <property type="entry name" value="ketoacyl-synt"/>
    <property type="match status" value="1"/>
</dbReference>
<evidence type="ECO:0000313" key="5">
    <source>
        <dbReference type="EMBL" id="JAT77183.1"/>
    </source>
</evidence>
<dbReference type="Gene3D" id="3.10.129.110">
    <property type="entry name" value="Polyketide synthase dehydratase"/>
    <property type="match status" value="1"/>
</dbReference>
<keyword evidence="1" id="KW-0596">Phosphopantetheine</keyword>
<gene>
    <name evidence="5" type="ORF">g.97554</name>
</gene>
<dbReference type="InterPro" id="IPR014030">
    <property type="entry name" value="Ketoacyl_synth_N"/>
</dbReference>
<dbReference type="PROSITE" id="PS52004">
    <property type="entry name" value="KS3_2"/>
    <property type="match status" value="1"/>
</dbReference>
<dbReference type="InterPro" id="IPR016039">
    <property type="entry name" value="Thiolase-like"/>
</dbReference>
<proteinExistence type="predicted"/>
<feature type="region of interest" description="Disordered" evidence="3">
    <location>
        <begin position="538"/>
        <end position="558"/>
    </location>
</feature>
<dbReference type="PANTHER" id="PTHR43775">
    <property type="entry name" value="FATTY ACID SYNTHASE"/>
    <property type="match status" value="1"/>
</dbReference>
<sequence>ACSSSLVALHFSTHGLRATDCEAALVGGVSLVLDSGSAAKISALQALSPSGRCRALDEAADGYGRGEGVTALLLTTADPVEAVRSLKAASGPLAVLAATAVNSTGLASGVTAPSGPAQQRLLADAMRRAGVAADGVQSLSLHGTGTPLGDPIEVGAAMAQLGQRGAACLSLAATKAVFGHAEGTAGLLGVLAVTAGLQQRCMAPVVNLRSLNPYVSHALASSASPGGIAVPRQPAPARASSSVAGTSSFGMSGINAHALVRPLGAPPAVLGHPGLAWQQQVCRLGPAPHPFLSSWVEEGAFAMRLVQPGLAAIWDHCVDGRALLPAAAMLEASWAAVASLTGSSAGQLLGRAAFSAPLPLTSGSAQEVYLRLSPSLESMVLEPRRHQPCFSVEVTTARPWQGPGVEHVRMTTRGLAPRGWSRELVPSVSLPPASSPASVGFFSEASGTATEILSAHIDAMFHLGAVPVGGASAAALHVPTQVQGFALPTKDAGGRLIGHCCVRSTPCSPARGSITSCGGAQFGPEGAGMAVEGLTARPLRRGSDTPGSAGPATSKTGPEDVLYQMDWLASNASTMTHPDTALQSRAVPPTSISARSWVVNLVEPAAARSAAAASLQLLQCLRMKGADRIHGKKAGASEAFGTGVSQAGSAASMLHAAAKVAAAEQGEAPWPLHLVSELSARQGCREDSLHGPPSSAARGQVVHAEVLARHFTTRVPEGPLRIAPTQRGSLGSLAALPGTLAPRPGDSVTLKVLAVGLNFRDVLN</sequence>
<dbReference type="Pfam" id="PF21089">
    <property type="entry name" value="PKS_DH_N"/>
    <property type="match status" value="1"/>
</dbReference>
<dbReference type="GO" id="GO:0006633">
    <property type="term" value="P:fatty acid biosynthetic process"/>
    <property type="evidence" value="ECO:0007669"/>
    <property type="project" value="TreeGrafter"/>
</dbReference>
<dbReference type="EMBL" id="GDKF01001439">
    <property type="protein sequence ID" value="JAT77183.1"/>
    <property type="molecule type" value="Transcribed_RNA"/>
</dbReference>
<keyword evidence="2" id="KW-0597">Phosphoprotein</keyword>
<evidence type="ECO:0000256" key="3">
    <source>
        <dbReference type="SAM" id="MobiDB-lite"/>
    </source>
</evidence>
<feature type="non-terminal residue" evidence="5">
    <location>
        <position position="1"/>
    </location>
</feature>
<dbReference type="InterPro" id="IPR014031">
    <property type="entry name" value="Ketoacyl_synth_C"/>
</dbReference>
<dbReference type="GO" id="GO:0004312">
    <property type="term" value="F:fatty acid synthase activity"/>
    <property type="evidence" value="ECO:0007669"/>
    <property type="project" value="TreeGrafter"/>
</dbReference>
<organism evidence="5">
    <name type="scientific">Auxenochlorella protothecoides</name>
    <name type="common">Green microalga</name>
    <name type="synonym">Chlorella protothecoides</name>
    <dbReference type="NCBI Taxonomy" id="3075"/>
    <lineage>
        <taxon>Eukaryota</taxon>
        <taxon>Viridiplantae</taxon>
        <taxon>Chlorophyta</taxon>
        <taxon>core chlorophytes</taxon>
        <taxon>Trebouxiophyceae</taxon>
        <taxon>Chlorellales</taxon>
        <taxon>Chlorellaceae</taxon>
        <taxon>Auxenochlorella</taxon>
    </lineage>
</organism>
<dbReference type="InterPro" id="IPR050091">
    <property type="entry name" value="PKS_NRPS_Biosynth_Enz"/>
</dbReference>
<dbReference type="Gene3D" id="3.40.47.10">
    <property type="match status" value="1"/>
</dbReference>
<dbReference type="InterPro" id="IPR049552">
    <property type="entry name" value="PKS_DH_N"/>
</dbReference>
<evidence type="ECO:0000259" key="4">
    <source>
        <dbReference type="PROSITE" id="PS52004"/>
    </source>
</evidence>
<dbReference type="Pfam" id="PF02801">
    <property type="entry name" value="Ketoacyl-synt_C"/>
    <property type="match status" value="1"/>
</dbReference>
<name>A0A1D2AE20_AUXPR</name>
<reference evidence="5" key="1">
    <citation type="submission" date="2015-08" db="EMBL/GenBank/DDBJ databases">
        <authorList>
            <person name="Babu N.S."/>
            <person name="Beckwith C.J."/>
            <person name="Beseler K.G."/>
            <person name="Brison A."/>
            <person name="Carone J.V."/>
            <person name="Caskin T.P."/>
            <person name="Diamond M."/>
            <person name="Durham M.E."/>
            <person name="Foxe J.M."/>
            <person name="Go M."/>
            <person name="Henderson B.A."/>
            <person name="Jones I.B."/>
            <person name="McGettigan J.A."/>
            <person name="Micheletti S.J."/>
            <person name="Nasrallah M.E."/>
            <person name="Ortiz D."/>
            <person name="Piller C.R."/>
            <person name="Privatt S.R."/>
            <person name="Schneider S.L."/>
            <person name="Sharp S."/>
            <person name="Smith T.C."/>
            <person name="Stanton J.D."/>
            <person name="Ullery H.E."/>
            <person name="Wilson R.J."/>
            <person name="Serrano M.G."/>
            <person name="Buck G."/>
            <person name="Lee V."/>
            <person name="Wang Y."/>
            <person name="Carvalho R."/>
            <person name="Voegtly L."/>
            <person name="Shi R."/>
            <person name="Duckworth R."/>
            <person name="Johnson A."/>
            <person name="Loviza R."/>
            <person name="Walstead R."/>
            <person name="Shah Z."/>
            <person name="Kiflezghi M."/>
            <person name="Wade K."/>
            <person name="Ball S.L."/>
            <person name="Bradley K.W."/>
            <person name="Asai D.J."/>
            <person name="Bowman C.A."/>
            <person name="Russell D.A."/>
            <person name="Pope W.H."/>
            <person name="Jacobs-Sera D."/>
            <person name="Hendrix R.W."/>
            <person name="Hatfull G.F."/>
        </authorList>
    </citation>
    <scope>NUCLEOTIDE SEQUENCE</scope>
</reference>
<accession>A0A1D2AE20</accession>
<dbReference type="SUPFAM" id="SSF53901">
    <property type="entry name" value="Thiolase-like"/>
    <property type="match status" value="2"/>
</dbReference>
<feature type="domain" description="Ketosynthase family 3 (KS3)" evidence="4">
    <location>
        <begin position="1"/>
        <end position="262"/>
    </location>
</feature>
<feature type="non-terminal residue" evidence="5">
    <location>
        <position position="764"/>
    </location>
</feature>
<dbReference type="AlphaFoldDB" id="A0A1D2AE20"/>
<dbReference type="InterPro" id="IPR020841">
    <property type="entry name" value="PKS_Beta-ketoAc_synthase_dom"/>
</dbReference>